<proteinExistence type="predicted"/>
<evidence type="ECO:0000256" key="1">
    <source>
        <dbReference type="SAM" id="MobiDB-lite"/>
    </source>
</evidence>
<evidence type="ECO:0000313" key="2">
    <source>
        <dbReference type="EMBL" id="NWH06003.1"/>
    </source>
</evidence>
<protein>
    <submittedName>
        <fullName evidence="2">Uncharacterized protein</fullName>
    </submittedName>
</protein>
<sequence>MGTVFFYRLYFKTNNQNFQLKRSQGVLKKEVDRLTSEKEMLMARLVVTGNAAELDALTRDGKIGKNPLKKEKPSKSADATSDSKVANKHVGLDDKNSAPSRSRSIDDLDTPAGQLPDTLSDLSIGSFSISPGRNAREIVVRFNIKNTTQDAREVSGRIFCVLKPKGATPDKWVVLPKSSIIKSGVPGPYKKGHYFSISNFKPIQLTITASTLPREFSAASVFVFDETEKLLLRTTFDIGQKKQD</sequence>
<name>A0A850T2P8_9BACT</name>
<dbReference type="AlphaFoldDB" id="A0A850T2P8"/>
<dbReference type="EMBL" id="JACADJ010000055">
    <property type="protein sequence ID" value="NWH06003.1"/>
    <property type="molecule type" value="Genomic_DNA"/>
</dbReference>
<dbReference type="RefSeq" id="WP_218576720.1">
    <property type="nucleotide sequence ID" value="NZ_JACADJ010000055.1"/>
</dbReference>
<evidence type="ECO:0000313" key="3">
    <source>
        <dbReference type="Proteomes" id="UP000553343"/>
    </source>
</evidence>
<gene>
    <name evidence="2" type="ORF">HXW94_13565</name>
</gene>
<organism evidence="2 3">
    <name type="scientific">Desulfobacter latus</name>
    <dbReference type="NCBI Taxonomy" id="2292"/>
    <lineage>
        <taxon>Bacteria</taxon>
        <taxon>Pseudomonadati</taxon>
        <taxon>Thermodesulfobacteriota</taxon>
        <taxon>Desulfobacteria</taxon>
        <taxon>Desulfobacterales</taxon>
        <taxon>Desulfobacteraceae</taxon>
        <taxon>Desulfobacter</taxon>
    </lineage>
</organism>
<dbReference type="Proteomes" id="UP000553343">
    <property type="component" value="Unassembled WGS sequence"/>
</dbReference>
<comment type="caution">
    <text evidence="2">The sequence shown here is derived from an EMBL/GenBank/DDBJ whole genome shotgun (WGS) entry which is preliminary data.</text>
</comment>
<feature type="compositionally biased region" description="Basic and acidic residues" evidence="1">
    <location>
        <begin position="62"/>
        <end position="75"/>
    </location>
</feature>
<keyword evidence="3" id="KW-1185">Reference proteome</keyword>
<feature type="region of interest" description="Disordered" evidence="1">
    <location>
        <begin position="62"/>
        <end position="117"/>
    </location>
</feature>
<reference evidence="2 3" key="1">
    <citation type="submission" date="2020-06" db="EMBL/GenBank/DDBJ databases">
        <title>High-quality draft genome of sulfate reducer Desulfobacter latus type strain AcrS2 isolated from marine sediment.</title>
        <authorList>
            <person name="Hoppe M."/>
            <person name="Larsen C.K."/>
            <person name="Marshall I.P.G."/>
            <person name="Schramm A."/>
            <person name="Marietou A.G."/>
        </authorList>
    </citation>
    <scope>NUCLEOTIDE SEQUENCE [LARGE SCALE GENOMIC DNA]</scope>
    <source>
        <strain evidence="2 3">AcRS2</strain>
    </source>
</reference>
<accession>A0A850T2P8</accession>